<dbReference type="Proteomes" id="UP000323632">
    <property type="component" value="Unassembled WGS sequence"/>
</dbReference>
<keyword evidence="2" id="KW-1185">Reference proteome</keyword>
<dbReference type="EMBL" id="VWSH01000001">
    <property type="protein sequence ID" value="KAA5536588.1"/>
    <property type="molecule type" value="Genomic_DNA"/>
</dbReference>
<protein>
    <submittedName>
        <fullName evidence="1">Uncharacterized protein</fullName>
    </submittedName>
</protein>
<evidence type="ECO:0000313" key="2">
    <source>
        <dbReference type="Proteomes" id="UP000323632"/>
    </source>
</evidence>
<proteinExistence type="predicted"/>
<evidence type="ECO:0000313" key="1">
    <source>
        <dbReference type="EMBL" id="KAA5536588.1"/>
    </source>
</evidence>
<accession>A0A5M6CMZ1</accession>
<dbReference type="RefSeq" id="WP_150031165.1">
    <property type="nucleotide sequence ID" value="NZ_VWSH01000001.1"/>
</dbReference>
<name>A0A5M6CMZ1_9BACT</name>
<dbReference type="AlphaFoldDB" id="A0A5M6CMZ1"/>
<organism evidence="1 2">
    <name type="scientific">Taibaiella lutea</name>
    <dbReference type="NCBI Taxonomy" id="2608001"/>
    <lineage>
        <taxon>Bacteria</taxon>
        <taxon>Pseudomonadati</taxon>
        <taxon>Bacteroidota</taxon>
        <taxon>Chitinophagia</taxon>
        <taxon>Chitinophagales</taxon>
        <taxon>Chitinophagaceae</taxon>
        <taxon>Taibaiella</taxon>
    </lineage>
</organism>
<comment type="caution">
    <text evidence="1">The sequence shown here is derived from an EMBL/GenBank/DDBJ whole genome shotgun (WGS) entry which is preliminary data.</text>
</comment>
<gene>
    <name evidence="1" type="ORF">F0919_02655</name>
</gene>
<reference evidence="1 2" key="1">
    <citation type="submission" date="2019-09" db="EMBL/GenBank/DDBJ databases">
        <title>Genome sequence and assembly of Taibaiella sp.</title>
        <authorList>
            <person name="Chhetri G."/>
        </authorList>
    </citation>
    <scope>NUCLEOTIDE SEQUENCE [LARGE SCALE GENOMIC DNA]</scope>
    <source>
        <strain evidence="1 2">KVB11</strain>
    </source>
</reference>
<sequence length="66" mass="7539">MSGQEEMQIESLYDEYCAAINSGIIEDILRAGELYFTALHNGTMNEEDRERLQKDVLLCAARRSKV</sequence>